<sequence length="576" mass="66277">HQLNGTMSDGCVWAYYAVNLMKKYYDDSQIEPLIILSNEARKMKDESIILLQQINDKVQSEASKNGSTSTLQYKGFILLFSFSILALIYGFAMIKCLTKKRSLQKKLKNTNENNQNTHNPVDVIVDILLGFLAKPSSFLHKMSEQIFKIFCGDITKSSLDVMIELLKKKKDNEDDQMMDIDDVDEDSVDELDDEHIDEELYDAEFHKPATQELKASDLKVMGEGSDNNDDDLDNQDEIMEELDSKLMMYFEQQKLEKAKKKDAKYQKIHFKHKVIGLLRIFIRSQPTNPLIFELLVPLLELAKNAKTDEIAKSAFSLINFKVSTIKDIPNQFDGDRVLNLLQQTHHMALKACYCDLATLCWKTCTFLFKSLIKCHTDGLNNDAGDLHLNKKIKKIINIYESTYEKWIRKSGCLNMNIFSELPNYIPKIPWHETNIFLGFTDPKTAKNPKKVMIAYDISTSIFNNATAKKNKELLDDNVTNALVQKSREALKVTFQFVSQDLQCGKKHFDSQTLKSVMKFAILAMRRTSIDMPKDKIKSAWDADRLQPLLENIKEHPRYKSSQSIKDSIDEIIRIIS</sequence>
<evidence type="ECO:0000313" key="2">
    <source>
        <dbReference type="Proteomes" id="UP000789366"/>
    </source>
</evidence>
<proteinExistence type="predicted"/>
<protein>
    <submittedName>
        <fullName evidence="1">10198_t:CDS:1</fullName>
    </submittedName>
</protein>
<keyword evidence="2" id="KW-1185">Reference proteome</keyword>
<gene>
    <name evidence="1" type="ORF">SPELUC_LOCUS1061</name>
</gene>
<dbReference type="EMBL" id="CAJVPW010000497">
    <property type="protein sequence ID" value="CAG8456519.1"/>
    <property type="molecule type" value="Genomic_DNA"/>
</dbReference>
<name>A0ACA9K7C4_9GLOM</name>
<evidence type="ECO:0000313" key="1">
    <source>
        <dbReference type="EMBL" id="CAG8456519.1"/>
    </source>
</evidence>
<organism evidence="1 2">
    <name type="scientific">Cetraspora pellucida</name>
    <dbReference type="NCBI Taxonomy" id="1433469"/>
    <lineage>
        <taxon>Eukaryota</taxon>
        <taxon>Fungi</taxon>
        <taxon>Fungi incertae sedis</taxon>
        <taxon>Mucoromycota</taxon>
        <taxon>Glomeromycotina</taxon>
        <taxon>Glomeromycetes</taxon>
        <taxon>Diversisporales</taxon>
        <taxon>Gigasporaceae</taxon>
        <taxon>Cetraspora</taxon>
    </lineage>
</organism>
<reference evidence="1" key="1">
    <citation type="submission" date="2021-06" db="EMBL/GenBank/DDBJ databases">
        <authorList>
            <person name="Kallberg Y."/>
            <person name="Tangrot J."/>
            <person name="Rosling A."/>
        </authorList>
    </citation>
    <scope>NUCLEOTIDE SEQUENCE</scope>
    <source>
        <strain evidence="1">28 12/20/2015</strain>
    </source>
</reference>
<feature type="non-terminal residue" evidence="1">
    <location>
        <position position="1"/>
    </location>
</feature>
<accession>A0ACA9K7C4</accession>
<dbReference type="Proteomes" id="UP000789366">
    <property type="component" value="Unassembled WGS sequence"/>
</dbReference>
<comment type="caution">
    <text evidence="1">The sequence shown here is derived from an EMBL/GenBank/DDBJ whole genome shotgun (WGS) entry which is preliminary data.</text>
</comment>